<dbReference type="AlphaFoldDB" id="A0A2K1ZDN4"/>
<proteinExistence type="predicted"/>
<protein>
    <submittedName>
        <fullName evidence="1">Uncharacterized protein</fullName>
    </submittedName>
</protein>
<sequence>MRSSNSSLSTSPSWLASAWWSPRAALKAGISAPRRLKACFSSFLLRRPSLLISDCMKIALNCSSVS</sequence>
<gene>
    <name evidence="1" type="ORF">POPTR_008G079200</name>
</gene>
<dbReference type="InParanoid" id="A0A2K1ZDN4"/>
<accession>A0A2K1ZDN4</accession>
<reference evidence="1 2" key="1">
    <citation type="journal article" date="2006" name="Science">
        <title>The genome of black cottonwood, Populus trichocarpa (Torr. &amp; Gray).</title>
        <authorList>
            <person name="Tuskan G.A."/>
            <person name="Difazio S."/>
            <person name="Jansson S."/>
            <person name="Bohlmann J."/>
            <person name="Grigoriev I."/>
            <person name="Hellsten U."/>
            <person name="Putnam N."/>
            <person name="Ralph S."/>
            <person name="Rombauts S."/>
            <person name="Salamov A."/>
            <person name="Schein J."/>
            <person name="Sterck L."/>
            <person name="Aerts A."/>
            <person name="Bhalerao R.R."/>
            <person name="Bhalerao R.P."/>
            <person name="Blaudez D."/>
            <person name="Boerjan W."/>
            <person name="Brun A."/>
            <person name="Brunner A."/>
            <person name="Busov V."/>
            <person name="Campbell M."/>
            <person name="Carlson J."/>
            <person name="Chalot M."/>
            <person name="Chapman J."/>
            <person name="Chen G.L."/>
            <person name="Cooper D."/>
            <person name="Coutinho P.M."/>
            <person name="Couturier J."/>
            <person name="Covert S."/>
            <person name="Cronk Q."/>
            <person name="Cunningham R."/>
            <person name="Davis J."/>
            <person name="Degroeve S."/>
            <person name="Dejardin A."/>
            <person name="Depamphilis C."/>
            <person name="Detter J."/>
            <person name="Dirks B."/>
            <person name="Dubchak I."/>
            <person name="Duplessis S."/>
            <person name="Ehlting J."/>
            <person name="Ellis B."/>
            <person name="Gendler K."/>
            <person name="Goodstein D."/>
            <person name="Gribskov M."/>
            <person name="Grimwood J."/>
            <person name="Groover A."/>
            <person name="Gunter L."/>
            <person name="Hamberger B."/>
            <person name="Heinze B."/>
            <person name="Helariutta Y."/>
            <person name="Henrissat B."/>
            <person name="Holligan D."/>
            <person name="Holt R."/>
            <person name="Huang W."/>
            <person name="Islam-Faridi N."/>
            <person name="Jones S."/>
            <person name="Jones-Rhoades M."/>
            <person name="Jorgensen R."/>
            <person name="Joshi C."/>
            <person name="Kangasjarvi J."/>
            <person name="Karlsson J."/>
            <person name="Kelleher C."/>
            <person name="Kirkpatrick R."/>
            <person name="Kirst M."/>
            <person name="Kohler A."/>
            <person name="Kalluri U."/>
            <person name="Larimer F."/>
            <person name="Leebens-Mack J."/>
            <person name="Leple J.C."/>
            <person name="Locascio P."/>
            <person name="Lou Y."/>
            <person name="Lucas S."/>
            <person name="Martin F."/>
            <person name="Montanini B."/>
            <person name="Napoli C."/>
            <person name="Nelson D.R."/>
            <person name="Nelson C."/>
            <person name="Nieminen K."/>
            <person name="Nilsson O."/>
            <person name="Pereda V."/>
            <person name="Peter G."/>
            <person name="Philippe R."/>
            <person name="Pilate G."/>
            <person name="Poliakov A."/>
            <person name="Razumovskaya J."/>
            <person name="Richardson P."/>
            <person name="Rinaldi C."/>
            <person name="Ritland K."/>
            <person name="Rouze P."/>
            <person name="Ryaboy D."/>
            <person name="Schmutz J."/>
            <person name="Schrader J."/>
            <person name="Segerman B."/>
            <person name="Shin H."/>
            <person name="Siddiqui A."/>
            <person name="Sterky F."/>
            <person name="Terry A."/>
            <person name="Tsai C.J."/>
            <person name="Uberbacher E."/>
            <person name="Unneberg P."/>
            <person name="Vahala J."/>
            <person name="Wall K."/>
            <person name="Wessler S."/>
            <person name="Yang G."/>
            <person name="Yin T."/>
            <person name="Douglas C."/>
            <person name="Marra M."/>
            <person name="Sandberg G."/>
            <person name="Van de Peer Y."/>
            <person name="Rokhsar D."/>
        </authorList>
    </citation>
    <scope>NUCLEOTIDE SEQUENCE [LARGE SCALE GENOMIC DNA]</scope>
    <source>
        <strain evidence="2">cv. Nisqually</strain>
    </source>
</reference>
<keyword evidence="2" id="KW-1185">Reference proteome</keyword>
<evidence type="ECO:0000313" key="2">
    <source>
        <dbReference type="Proteomes" id="UP000006729"/>
    </source>
</evidence>
<dbReference type="Proteomes" id="UP000006729">
    <property type="component" value="Chromosome 8"/>
</dbReference>
<name>A0A2K1ZDN4_POPTR</name>
<organism evidence="1 2">
    <name type="scientific">Populus trichocarpa</name>
    <name type="common">Western balsam poplar</name>
    <name type="synonym">Populus balsamifera subsp. trichocarpa</name>
    <dbReference type="NCBI Taxonomy" id="3694"/>
    <lineage>
        <taxon>Eukaryota</taxon>
        <taxon>Viridiplantae</taxon>
        <taxon>Streptophyta</taxon>
        <taxon>Embryophyta</taxon>
        <taxon>Tracheophyta</taxon>
        <taxon>Spermatophyta</taxon>
        <taxon>Magnoliopsida</taxon>
        <taxon>eudicotyledons</taxon>
        <taxon>Gunneridae</taxon>
        <taxon>Pentapetalae</taxon>
        <taxon>rosids</taxon>
        <taxon>fabids</taxon>
        <taxon>Malpighiales</taxon>
        <taxon>Salicaceae</taxon>
        <taxon>Saliceae</taxon>
        <taxon>Populus</taxon>
    </lineage>
</organism>
<evidence type="ECO:0000313" key="1">
    <source>
        <dbReference type="EMBL" id="PNT23391.1"/>
    </source>
</evidence>
<dbReference type="EMBL" id="CM009297">
    <property type="protein sequence ID" value="PNT23391.1"/>
    <property type="molecule type" value="Genomic_DNA"/>
</dbReference>